<sequence>MQYILLIRPGNVKNCQRTWNVEDITKVQRWHLGRGKSITGNLNGQSLPKYPNVNAAKDYEFS</sequence>
<reference evidence="1" key="1">
    <citation type="submission" date="2021-06" db="EMBL/GenBank/DDBJ databases">
        <authorList>
            <person name="Kallberg Y."/>
            <person name="Tangrot J."/>
            <person name="Rosling A."/>
        </authorList>
    </citation>
    <scope>NUCLEOTIDE SEQUENCE</scope>
    <source>
        <strain evidence="1">87-6 pot B 2015</strain>
    </source>
</reference>
<protein>
    <submittedName>
        <fullName evidence="1">16415_t:CDS:1</fullName>
    </submittedName>
</protein>
<dbReference type="Proteomes" id="UP000789375">
    <property type="component" value="Unassembled WGS sequence"/>
</dbReference>
<comment type="caution">
    <text evidence="1">The sequence shown here is derived from an EMBL/GenBank/DDBJ whole genome shotgun (WGS) entry which is preliminary data.</text>
</comment>
<proteinExistence type="predicted"/>
<accession>A0A9N9GDZ1</accession>
<evidence type="ECO:0000313" key="1">
    <source>
        <dbReference type="EMBL" id="CAG8595365.1"/>
    </source>
</evidence>
<evidence type="ECO:0000313" key="2">
    <source>
        <dbReference type="Proteomes" id="UP000789375"/>
    </source>
</evidence>
<name>A0A9N9GDZ1_FUNMO</name>
<dbReference type="EMBL" id="CAJVPP010002296">
    <property type="protein sequence ID" value="CAG8595365.1"/>
    <property type="molecule type" value="Genomic_DNA"/>
</dbReference>
<dbReference type="AlphaFoldDB" id="A0A9N9GDZ1"/>
<organism evidence="1 2">
    <name type="scientific">Funneliformis mosseae</name>
    <name type="common">Endomycorrhizal fungus</name>
    <name type="synonym">Glomus mosseae</name>
    <dbReference type="NCBI Taxonomy" id="27381"/>
    <lineage>
        <taxon>Eukaryota</taxon>
        <taxon>Fungi</taxon>
        <taxon>Fungi incertae sedis</taxon>
        <taxon>Mucoromycota</taxon>
        <taxon>Glomeromycotina</taxon>
        <taxon>Glomeromycetes</taxon>
        <taxon>Glomerales</taxon>
        <taxon>Glomeraceae</taxon>
        <taxon>Funneliformis</taxon>
    </lineage>
</organism>
<gene>
    <name evidence="1" type="ORF">FMOSSE_LOCUS8662</name>
</gene>
<keyword evidence="2" id="KW-1185">Reference proteome</keyword>